<dbReference type="PANTHER" id="PTHR27002">
    <property type="entry name" value="RECEPTOR-LIKE SERINE/THREONINE-PROTEIN KINASE SD1-8"/>
    <property type="match status" value="1"/>
</dbReference>
<dbReference type="AlphaFoldDB" id="A0AAF1BLA9"/>
<gene>
    <name evidence="6" type="ORF">DCAR_0936154</name>
</gene>
<evidence type="ECO:0000256" key="4">
    <source>
        <dbReference type="ARBA" id="ARBA00022777"/>
    </source>
</evidence>
<protein>
    <recommendedName>
        <fullName evidence="8">S-locus receptor kinase C-terminal domain-containing protein</fullName>
    </recommendedName>
</protein>
<dbReference type="GO" id="GO:0005886">
    <property type="term" value="C:plasma membrane"/>
    <property type="evidence" value="ECO:0007669"/>
    <property type="project" value="TreeGrafter"/>
</dbReference>
<proteinExistence type="predicted"/>
<dbReference type="GO" id="GO:0004674">
    <property type="term" value="F:protein serine/threonine kinase activity"/>
    <property type="evidence" value="ECO:0007669"/>
    <property type="project" value="UniProtKB-KW"/>
</dbReference>
<evidence type="ECO:0000256" key="2">
    <source>
        <dbReference type="ARBA" id="ARBA00022679"/>
    </source>
</evidence>
<evidence type="ECO:0000256" key="1">
    <source>
        <dbReference type="ARBA" id="ARBA00022527"/>
    </source>
</evidence>
<keyword evidence="7" id="KW-1185">Reference proteome</keyword>
<keyword evidence="3" id="KW-0547">Nucleotide-binding</keyword>
<dbReference type="Proteomes" id="UP000077755">
    <property type="component" value="Chromosome 9"/>
</dbReference>
<dbReference type="EMBL" id="CP093351">
    <property type="protein sequence ID" value="WOH16596.1"/>
    <property type="molecule type" value="Genomic_DNA"/>
</dbReference>
<evidence type="ECO:0000256" key="5">
    <source>
        <dbReference type="ARBA" id="ARBA00022840"/>
    </source>
</evidence>
<evidence type="ECO:0000313" key="7">
    <source>
        <dbReference type="Proteomes" id="UP000077755"/>
    </source>
</evidence>
<dbReference type="GO" id="GO:0005524">
    <property type="term" value="F:ATP binding"/>
    <property type="evidence" value="ECO:0007669"/>
    <property type="project" value="UniProtKB-KW"/>
</dbReference>
<evidence type="ECO:0000313" key="6">
    <source>
        <dbReference type="EMBL" id="WOH16596.1"/>
    </source>
</evidence>
<reference evidence="6" key="2">
    <citation type="submission" date="2022-03" db="EMBL/GenBank/DDBJ databases">
        <title>Draft title - Genomic analysis of global carrot germplasm unveils the trajectory of domestication and the origin of high carotenoid orange carrot.</title>
        <authorList>
            <person name="Iorizzo M."/>
            <person name="Ellison S."/>
            <person name="Senalik D."/>
            <person name="Macko-Podgorni A."/>
            <person name="Grzebelus D."/>
            <person name="Bostan H."/>
            <person name="Rolling W."/>
            <person name="Curaba J."/>
            <person name="Simon P."/>
        </authorList>
    </citation>
    <scope>NUCLEOTIDE SEQUENCE</scope>
    <source>
        <tissue evidence="6">Leaf</tissue>
    </source>
</reference>
<name>A0AAF1BLA9_DAUCS</name>
<keyword evidence="2" id="KW-0808">Transferase</keyword>
<keyword evidence="1" id="KW-0723">Serine/threonine-protein kinase</keyword>
<evidence type="ECO:0000256" key="3">
    <source>
        <dbReference type="ARBA" id="ARBA00022741"/>
    </source>
</evidence>
<evidence type="ECO:0008006" key="8">
    <source>
        <dbReference type="Google" id="ProtNLM"/>
    </source>
</evidence>
<accession>A0AAF1BLA9</accession>
<organism evidence="6 7">
    <name type="scientific">Daucus carota subsp. sativus</name>
    <name type="common">Carrot</name>
    <dbReference type="NCBI Taxonomy" id="79200"/>
    <lineage>
        <taxon>Eukaryota</taxon>
        <taxon>Viridiplantae</taxon>
        <taxon>Streptophyta</taxon>
        <taxon>Embryophyta</taxon>
        <taxon>Tracheophyta</taxon>
        <taxon>Spermatophyta</taxon>
        <taxon>Magnoliopsida</taxon>
        <taxon>eudicotyledons</taxon>
        <taxon>Gunneridae</taxon>
        <taxon>Pentapetalae</taxon>
        <taxon>asterids</taxon>
        <taxon>campanulids</taxon>
        <taxon>Apiales</taxon>
        <taxon>Apiaceae</taxon>
        <taxon>Apioideae</taxon>
        <taxon>Scandiceae</taxon>
        <taxon>Daucinae</taxon>
        <taxon>Daucus</taxon>
        <taxon>Daucus sect. Daucus</taxon>
    </lineage>
</organism>
<keyword evidence="5" id="KW-0067">ATP-binding</keyword>
<sequence length="72" mass="7763">MRLIHVGLLCVQESAADRPTMSDVLLMFSNEHSQVVPPKRPAFTSGGSSGFEIDKDNNVSVNTLTASVMDGR</sequence>
<keyword evidence="4" id="KW-0418">Kinase</keyword>
<reference evidence="6" key="1">
    <citation type="journal article" date="2016" name="Nat. Genet.">
        <title>A high-quality carrot genome assembly provides new insights into carotenoid accumulation and asterid genome evolution.</title>
        <authorList>
            <person name="Iorizzo M."/>
            <person name="Ellison S."/>
            <person name="Senalik D."/>
            <person name="Zeng P."/>
            <person name="Satapoomin P."/>
            <person name="Huang J."/>
            <person name="Bowman M."/>
            <person name="Iovene M."/>
            <person name="Sanseverino W."/>
            <person name="Cavagnaro P."/>
            <person name="Yildiz M."/>
            <person name="Macko-Podgorni A."/>
            <person name="Moranska E."/>
            <person name="Grzebelus E."/>
            <person name="Grzebelus D."/>
            <person name="Ashrafi H."/>
            <person name="Zheng Z."/>
            <person name="Cheng S."/>
            <person name="Spooner D."/>
            <person name="Van Deynze A."/>
            <person name="Simon P."/>
        </authorList>
    </citation>
    <scope>NUCLEOTIDE SEQUENCE</scope>
    <source>
        <tissue evidence="6">Leaf</tissue>
    </source>
</reference>